<name>A0A5N6ME20_9ASTR</name>
<evidence type="ECO:0000313" key="2">
    <source>
        <dbReference type="Proteomes" id="UP000326396"/>
    </source>
</evidence>
<gene>
    <name evidence="1" type="ORF">E3N88_34187</name>
</gene>
<protein>
    <recommendedName>
        <fullName evidence="3">Reverse transcriptase zinc-binding domain-containing protein</fullName>
    </recommendedName>
</protein>
<dbReference type="Proteomes" id="UP000326396">
    <property type="component" value="Linkage Group LG6"/>
</dbReference>
<keyword evidence="2" id="KW-1185">Reference proteome</keyword>
<dbReference type="OrthoDB" id="1278144at2759"/>
<dbReference type="EMBL" id="SZYD01000016">
    <property type="protein sequence ID" value="KAD3338666.1"/>
    <property type="molecule type" value="Genomic_DNA"/>
</dbReference>
<dbReference type="PANTHER" id="PTHR46238">
    <property type="entry name" value="REVERSE TRANSCRIPTASE DOMAIN-CONTAINING PROTEIN"/>
    <property type="match status" value="1"/>
</dbReference>
<dbReference type="PANTHER" id="PTHR46238:SF8">
    <property type="entry name" value="ENDONUCLEASE_EXONUCLEASE_PHOSPHATASE DOMAIN-CONTAINING PROTEIN"/>
    <property type="match status" value="1"/>
</dbReference>
<organism evidence="1 2">
    <name type="scientific">Mikania micrantha</name>
    <name type="common">bitter vine</name>
    <dbReference type="NCBI Taxonomy" id="192012"/>
    <lineage>
        <taxon>Eukaryota</taxon>
        <taxon>Viridiplantae</taxon>
        <taxon>Streptophyta</taxon>
        <taxon>Embryophyta</taxon>
        <taxon>Tracheophyta</taxon>
        <taxon>Spermatophyta</taxon>
        <taxon>Magnoliopsida</taxon>
        <taxon>eudicotyledons</taxon>
        <taxon>Gunneridae</taxon>
        <taxon>Pentapetalae</taxon>
        <taxon>asterids</taxon>
        <taxon>campanulids</taxon>
        <taxon>Asterales</taxon>
        <taxon>Asteraceae</taxon>
        <taxon>Asteroideae</taxon>
        <taxon>Heliantheae alliance</taxon>
        <taxon>Eupatorieae</taxon>
        <taxon>Mikania</taxon>
    </lineage>
</organism>
<accession>A0A5N6ME20</accession>
<reference evidence="1 2" key="1">
    <citation type="submission" date="2019-05" db="EMBL/GenBank/DDBJ databases">
        <title>Mikania micrantha, genome provides insights into the molecular mechanism of rapid growth.</title>
        <authorList>
            <person name="Liu B."/>
        </authorList>
    </citation>
    <scope>NUCLEOTIDE SEQUENCE [LARGE SCALE GENOMIC DNA]</scope>
    <source>
        <strain evidence="1">NLD-2019</strain>
        <tissue evidence="1">Leaf</tissue>
    </source>
</reference>
<evidence type="ECO:0008006" key="3">
    <source>
        <dbReference type="Google" id="ProtNLM"/>
    </source>
</evidence>
<proteinExistence type="predicted"/>
<comment type="caution">
    <text evidence="1">The sequence shown here is derived from an EMBL/GenBank/DDBJ whole genome shotgun (WGS) entry which is preliminary data.</text>
</comment>
<sequence length="120" mass="14483">MMYGSECWPIKKIQERKLETAEMRMLRWICGHTRLDRIRNETIRGRLGVACISDKVREGRLRWFGHVRRRDVLALVRSVDHLIVEWRRCMGRPRLTWDEQIRQDLLVLHLSEDMISDKIS</sequence>
<dbReference type="AlphaFoldDB" id="A0A5N6ME20"/>
<evidence type="ECO:0000313" key="1">
    <source>
        <dbReference type="EMBL" id="KAD3338666.1"/>
    </source>
</evidence>